<organism evidence="4 5">
    <name type="scientific">Choanephora cucurbitarum</name>
    <dbReference type="NCBI Taxonomy" id="101091"/>
    <lineage>
        <taxon>Eukaryota</taxon>
        <taxon>Fungi</taxon>
        <taxon>Fungi incertae sedis</taxon>
        <taxon>Mucoromycota</taxon>
        <taxon>Mucoromycotina</taxon>
        <taxon>Mucoromycetes</taxon>
        <taxon>Mucorales</taxon>
        <taxon>Mucorineae</taxon>
        <taxon>Choanephoraceae</taxon>
        <taxon>Choanephoroideae</taxon>
        <taxon>Choanephora</taxon>
    </lineage>
</organism>
<dbReference type="Gene3D" id="1.20.1050.80">
    <property type="entry name" value="VPS9 domain"/>
    <property type="match status" value="1"/>
</dbReference>
<dbReference type="GO" id="GO:0000149">
    <property type="term" value="F:SNARE binding"/>
    <property type="evidence" value="ECO:0007669"/>
    <property type="project" value="TreeGrafter"/>
</dbReference>
<dbReference type="STRING" id="101091.A0A1C7NRR2"/>
<evidence type="ECO:0000313" key="4">
    <source>
        <dbReference type="EMBL" id="OBZ91650.1"/>
    </source>
</evidence>
<dbReference type="CDD" id="cd06093">
    <property type="entry name" value="PX_domain"/>
    <property type="match status" value="1"/>
</dbReference>
<dbReference type="SUPFAM" id="SSF109993">
    <property type="entry name" value="VPS9 domain"/>
    <property type="match status" value="1"/>
</dbReference>
<dbReference type="Gene3D" id="1.25.40.20">
    <property type="entry name" value="Ankyrin repeat-containing domain"/>
    <property type="match status" value="3"/>
</dbReference>
<dbReference type="InterPro" id="IPR036871">
    <property type="entry name" value="PX_dom_sf"/>
</dbReference>
<comment type="caution">
    <text evidence="4">The sequence shown here is derived from an EMBL/GenBank/DDBJ whole genome shotgun (WGS) entry which is preliminary data.</text>
</comment>
<evidence type="ECO:0000259" key="3">
    <source>
        <dbReference type="PROSITE" id="PS51205"/>
    </source>
</evidence>
<name>A0A1C7NRR2_9FUNG</name>
<dbReference type="PROSITE" id="PS50088">
    <property type="entry name" value="ANK_REPEAT"/>
    <property type="match status" value="1"/>
</dbReference>
<feature type="repeat" description="ANK" evidence="2">
    <location>
        <begin position="396"/>
        <end position="418"/>
    </location>
</feature>
<dbReference type="GO" id="GO:0005770">
    <property type="term" value="C:late endosome"/>
    <property type="evidence" value="ECO:0007669"/>
    <property type="project" value="TreeGrafter"/>
</dbReference>
<dbReference type="Pfam" id="PF02204">
    <property type="entry name" value="VPS9"/>
    <property type="match status" value="1"/>
</dbReference>
<dbReference type="SUPFAM" id="SSF48403">
    <property type="entry name" value="Ankyrin repeat"/>
    <property type="match status" value="1"/>
</dbReference>
<evidence type="ECO:0000256" key="2">
    <source>
        <dbReference type="PROSITE-ProRule" id="PRU00023"/>
    </source>
</evidence>
<dbReference type="SMART" id="SM00248">
    <property type="entry name" value="ANK"/>
    <property type="match status" value="6"/>
</dbReference>
<dbReference type="Pfam" id="PF12796">
    <property type="entry name" value="Ank_2"/>
    <property type="match status" value="1"/>
</dbReference>
<dbReference type="GO" id="GO:0005769">
    <property type="term" value="C:early endosome"/>
    <property type="evidence" value="ECO:0007669"/>
    <property type="project" value="TreeGrafter"/>
</dbReference>
<dbReference type="InterPro" id="IPR003123">
    <property type="entry name" value="VPS9"/>
</dbReference>
<dbReference type="EMBL" id="LUGH01000006">
    <property type="protein sequence ID" value="OBZ91650.1"/>
    <property type="molecule type" value="Genomic_DNA"/>
</dbReference>
<dbReference type="AlphaFoldDB" id="A0A1C7NRR2"/>
<dbReference type="InterPro" id="IPR002110">
    <property type="entry name" value="Ankyrin_rpt"/>
</dbReference>
<dbReference type="PANTHER" id="PTHR24170">
    <property type="entry name" value="ANKYRIN REPEAT DOMAIN-CONTAINING PROTEIN 27"/>
    <property type="match status" value="1"/>
</dbReference>
<dbReference type="PROSITE" id="PS50297">
    <property type="entry name" value="ANK_REP_REGION"/>
    <property type="match status" value="1"/>
</dbReference>
<keyword evidence="5" id="KW-1185">Reference proteome</keyword>
<evidence type="ECO:0000313" key="5">
    <source>
        <dbReference type="Proteomes" id="UP000093000"/>
    </source>
</evidence>
<dbReference type="SMART" id="SM00167">
    <property type="entry name" value="VPS9"/>
    <property type="match status" value="1"/>
</dbReference>
<dbReference type="GO" id="GO:0005085">
    <property type="term" value="F:guanyl-nucleotide exchange factor activity"/>
    <property type="evidence" value="ECO:0007669"/>
    <property type="project" value="TreeGrafter"/>
</dbReference>
<dbReference type="OrthoDB" id="7464126at2759"/>
<reference evidence="4 5" key="1">
    <citation type="submission" date="2016-03" db="EMBL/GenBank/DDBJ databases">
        <title>Choanephora cucurbitarum.</title>
        <authorList>
            <person name="Min B."/>
            <person name="Park H."/>
            <person name="Park J.-H."/>
            <person name="Shin H.-D."/>
            <person name="Choi I.-G."/>
        </authorList>
    </citation>
    <scope>NUCLEOTIDE SEQUENCE [LARGE SCALE GENOMIC DNA]</scope>
    <source>
        <strain evidence="4 5">KUS-F28377</strain>
    </source>
</reference>
<accession>A0A1C7NRR2</accession>
<dbReference type="Proteomes" id="UP000093000">
    <property type="component" value="Unassembled WGS sequence"/>
</dbReference>
<gene>
    <name evidence="4" type="primary">ANKRD27</name>
    <name evidence="4" type="ORF">A0J61_00292</name>
</gene>
<comment type="similarity">
    <text evidence="1">Belongs to the UPF0507 family.</text>
</comment>
<protein>
    <submittedName>
        <fullName evidence="4">Ankyrin repeat domain-containing protein 27</fullName>
    </submittedName>
</protein>
<dbReference type="PROSITE" id="PS51205">
    <property type="entry name" value="VPS9"/>
    <property type="match status" value="1"/>
</dbReference>
<dbReference type="InterPro" id="IPR036770">
    <property type="entry name" value="Ankyrin_rpt-contain_sf"/>
</dbReference>
<keyword evidence="2" id="KW-0040">ANK repeat</keyword>
<dbReference type="GO" id="GO:0035091">
    <property type="term" value="F:phosphatidylinositol binding"/>
    <property type="evidence" value="ECO:0007669"/>
    <property type="project" value="InterPro"/>
</dbReference>
<dbReference type="GO" id="GO:0030133">
    <property type="term" value="C:transport vesicle"/>
    <property type="evidence" value="ECO:0007669"/>
    <property type="project" value="TreeGrafter"/>
</dbReference>
<sequence length="1084" mass="123814">MLEYLENAPTKQALSLSIVLVPPMKLTNQEEEIQTAQLTQATTEPLLITSNQAIYKTKYGFVYQEHSTKRARILHSDLLYLHHNEACASHLRLFLDNSMEEQWKATLSNFKNMLLNATENTAILNKVDALISEFTNIPNDYNSLETLHHTIEDILHQGYKIIEHAASDNICIDELCSAFERITEIVINEDKKLSRALEDMEHIDFCQIALPSSIQDERKRVLSAIAIFEKIGSYRTPSEKLDCLLCTISKLTQNKSDHFLDSDALIPLLLMTLIRSKVPHLTANLIYMKDYTFERSVVSGKYGYALITFEGVLDYILNTHLDLMVLSKNNTLFWSAIKNNNIDYVRQIMLDQKIYNDLRDTNGNNALLLACVYGSQAIVSFLLANYVTQTSVRNDEGATPLICAVRYGQLAVVEILLEEDPLAMQSIHAVDSHGNTAALYACATGRLDILQLLNARMGQLLDHVNPITEDTAIHMAVRNKHASMSFLLYIFDRVNPQLRRKQNKNGDTFYHVCSHVQLLKYRLQNHYLDDRFMIHYVPNHNNLLPTMVWAADGRLDLVESVLPKLSKKDVMHVDDQGRTLLHLIATCIGRKKYVSFGENSLEFIVEKLKDSIHFKDWTHGYTSLHLACKTIPPSKDTTADLVAFIKALIKYKAVIGAANFKDETALHLCKAPELISCIEESMLKTDMSLGYTVKCGAYQYAWAVTRPITKTCANEPTEIQYVVKSGQIGKPETMQTVHRTLQDFLFLRSELLYEIPEIFLPSLDNLIDPTWIDLKPPPFSVVDAALERLQGFMEWALYHPSLRHHDLVLSFVRSSSNLQHAVIKNRSFSKRKLLLEKINDTIPLVTNSNGGAMNSKEEAYFLRHIEETVLSMKERTLKVLLNARRMYALGQEFERSAILLGDSMMALYQASETPHVDILTKETIQVCANVTYQRSFVSPSSEFLKTLQTTNDLLDGILVALQRPFALIQKREHLKTNVESQQDRLRKSKGWHHLFSTKDSKKRMESEKNKMIQNMNELNQTDAQIHQSHKTISDELAHFQHIHPKKMIRTLRLFAKSALDLEKNKLCVLDQTLSKWQKTLPAHT</sequence>
<evidence type="ECO:0000256" key="1">
    <source>
        <dbReference type="ARBA" id="ARBA00007428"/>
    </source>
</evidence>
<dbReference type="GO" id="GO:0005886">
    <property type="term" value="C:plasma membrane"/>
    <property type="evidence" value="ECO:0007669"/>
    <property type="project" value="TreeGrafter"/>
</dbReference>
<feature type="domain" description="VPS9" evidence="3">
    <location>
        <begin position="187"/>
        <end position="325"/>
    </location>
</feature>
<dbReference type="InterPro" id="IPR037191">
    <property type="entry name" value="VPS9_dom_sf"/>
</dbReference>
<dbReference type="InParanoid" id="A0A1C7NRR2"/>
<dbReference type="GO" id="GO:0097422">
    <property type="term" value="C:tubular endosome"/>
    <property type="evidence" value="ECO:0007669"/>
    <property type="project" value="TreeGrafter"/>
</dbReference>
<dbReference type="InterPro" id="IPR051248">
    <property type="entry name" value="UPF0507/Ank_repeat_27"/>
</dbReference>
<dbReference type="SUPFAM" id="SSF64268">
    <property type="entry name" value="PX domain"/>
    <property type="match status" value="1"/>
</dbReference>
<dbReference type="PANTHER" id="PTHR24170:SF1">
    <property type="entry name" value="DOMAIN PROTEIN, PUTATIVE (AFU_ORTHOLOGUE AFUA_1G09870)-RELATED"/>
    <property type="match status" value="1"/>
</dbReference>
<proteinExistence type="inferred from homology"/>
<dbReference type="GO" id="GO:0045022">
    <property type="term" value="P:early endosome to late endosome transport"/>
    <property type="evidence" value="ECO:0007669"/>
    <property type="project" value="TreeGrafter"/>
</dbReference>